<comment type="caution">
    <text evidence="3">The sequence shown here is derived from an EMBL/GenBank/DDBJ whole genome shotgun (WGS) entry which is preliminary data.</text>
</comment>
<protein>
    <submittedName>
        <fullName evidence="3">Galactosyl transferase GMA12/MNN10 family protein</fullName>
    </submittedName>
</protein>
<dbReference type="EMBL" id="QJJY01000033">
    <property type="protein sequence ID" value="PXX23814.1"/>
    <property type="molecule type" value="Genomic_DNA"/>
</dbReference>
<dbReference type="RefSeq" id="WP_072444790.1">
    <property type="nucleotide sequence ID" value="NZ_QJJY01000033.1"/>
</dbReference>
<dbReference type="AlphaFoldDB" id="A0A318HZ23"/>
<dbReference type="PANTHER" id="PTHR31306">
    <property type="entry name" value="ALPHA-1,6-MANNOSYLTRANSFERASE MNN11-RELATED"/>
    <property type="match status" value="1"/>
</dbReference>
<sequence length="453" mass="50636">MPAPVQYRPALAATGSGNVTVISCFAEPAGASLVNHRRYAATHGYCHKWVDMSDGPRGPQLQALHRYESLLAALEAAADNHLVLLLTENAAIVRPVALPGLMAGRDHLIVSTSDSALLHNLQVWRNTPAIRARVREIAACCRLGGAPFIDETRLLDSVSALPWYETIDSLCAVMPAGPNVDPRWSRIPTFAISLDTAMHSPPELGIVPRFRETLFGHVNRCQSHGEPLFDTVLPTDTEPSPERSTFQPGHPIALVTLYTPDIACYGRIAERSFKRYCERHGYTLHVHRDSPREVGLTGTGNWLKPWLLHAYLAHHEWVIWVDADVLIADHDRELEPLLAQRTQLLAKDIGQWPFNAGVMGFRRTEANLAMLAALMQRIAALPDRSGVYAGNGDQFHFIEAMREHNLLHEALIDSPLRLNTPWFMRGPDSFIVHYFGMWTQMRALMMEHDDRCG</sequence>
<evidence type="ECO:0000256" key="1">
    <source>
        <dbReference type="ARBA" id="ARBA00022676"/>
    </source>
</evidence>
<dbReference type="GO" id="GO:0016757">
    <property type="term" value="F:glycosyltransferase activity"/>
    <property type="evidence" value="ECO:0007669"/>
    <property type="project" value="UniProtKB-KW"/>
</dbReference>
<accession>A0A318HZ23</accession>
<reference evidence="3 4" key="1">
    <citation type="submission" date="2018-05" db="EMBL/GenBank/DDBJ databases">
        <title>Comparative genomics of bacterial root endophytes of switchgrass collected from native prairies over two seasons.</title>
        <authorList>
            <person name="Tang Y."/>
        </authorList>
    </citation>
    <scope>NUCLEOTIDE SEQUENCE [LARGE SCALE GENOMIC DNA]</scope>
    <source>
        <strain evidence="3 4">NFIX32</strain>
    </source>
</reference>
<gene>
    <name evidence="3" type="ORF">NA66_103330</name>
</gene>
<dbReference type="GO" id="GO:0006487">
    <property type="term" value="P:protein N-linked glycosylation"/>
    <property type="evidence" value="ECO:0007669"/>
    <property type="project" value="TreeGrafter"/>
</dbReference>
<name>A0A318HZ23_BURPY</name>
<evidence type="ECO:0000256" key="2">
    <source>
        <dbReference type="ARBA" id="ARBA00022679"/>
    </source>
</evidence>
<dbReference type="GO" id="GO:0016020">
    <property type="term" value="C:membrane"/>
    <property type="evidence" value="ECO:0007669"/>
    <property type="project" value="InterPro"/>
</dbReference>
<dbReference type="SUPFAM" id="SSF53448">
    <property type="entry name" value="Nucleotide-diphospho-sugar transferases"/>
    <property type="match status" value="1"/>
</dbReference>
<evidence type="ECO:0000313" key="3">
    <source>
        <dbReference type="EMBL" id="PXX23814.1"/>
    </source>
</evidence>
<dbReference type="Pfam" id="PF05637">
    <property type="entry name" value="Glyco_transf_34"/>
    <property type="match status" value="1"/>
</dbReference>
<keyword evidence="1" id="KW-0328">Glycosyltransferase</keyword>
<keyword evidence="2 3" id="KW-0808">Transferase</keyword>
<dbReference type="InterPro" id="IPR029044">
    <property type="entry name" value="Nucleotide-diphossugar_trans"/>
</dbReference>
<evidence type="ECO:0000313" key="4">
    <source>
        <dbReference type="Proteomes" id="UP000247755"/>
    </source>
</evidence>
<dbReference type="PANTHER" id="PTHR31306:SF4">
    <property type="entry name" value="ALPHA-1,2-GALACTOSYLTRANSFERASE"/>
    <property type="match status" value="1"/>
</dbReference>
<dbReference type="Proteomes" id="UP000247755">
    <property type="component" value="Unassembled WGS sequence"/>
</dbReference>
<organism evidence="3 4">
    <name type="scientific">Burkholderia pyrrocinia</name>
    <name type="common">Pseudomonas pyrrocinia</name>
    <dbReference type="NCBI Taxonomy" id="60550"/>
    <lineage>
        <taxon>Bacteria</taxon>
        <taxon>Pseudomonadati</taxon>
        <taxon>Pseudomonadota</taxon>
        <taxon>Betaproteobacteria</taxon>
        <taxon>Burkholderiales</taxon>
        <taxon>Burkholderiaceae</taxon>
        <taxon>Burkholderia</taxon>
        <taxon>Burkholderia cepacia complex</taxon>
    </lineage>
</organism>
<dbReference type="Gene3D" id="3.90.550.10">
    <property type="entry name" value="Spore Coat Polysaccharide Biosynthesis Protein SpsA, Chain A"/>
    <property type="match status" value="1"/>
</dbReference>
<proteinExistence type="predicted"/>
<dbReference type="InterPro" id="IPR008630">
    <property type="entry name" value="Glyco_trans_34"/>
</dbReference>